<protein>
    <submittedName>
        <fullName evidence="2">Bile acid:Na+ symporter, BASS family</fullName>
    </submittedName>
</protein>
<proteinExistence type="predicted"/>
<reference evidence="2 3" key="1">
    <citation type="submission" date="2016-10" db="EMBL/GenBank/DDBJ databases">
        <authorList>
            <person name="de Groot N.N."/>
        </authorList>
    </citation>
    <scope>NUCLEOTIDE SEQUENCE [LARGE SCALE GENOMIC DNA]</scope>
    <source>
        <strain evidence="2 3">DSM 25294</strain>
    </source>
</reference>
<evidence type="ECO:0000313" key="2">
    <source>
        <dbReference type="EMBL" id="SDK25267.1"/>
    </source>
</evidence>
<evidence type="ECO:0000256" key="1">
    <source>
        <dbReference type="SAM" id="Phobius"/>
    </source>
</evidence>
<sequence length="116" mass="12544">MAFIVVIALSWIPRNLSFLRETAPTNFIASILLGVFGFAFGSMLARAARLSQPMVRSVTLETGIQNAPLAIAVVVLNFAAEDHQAILAVIALYALFIVFTSALVTLGFRLTHVQEP</sequence>
<keyword evidence="1" id="KW-0812">Transmembrane</keyword>
<keyword evidence="3" id="KW-1185">Reference proteome</keyword>
<dbReference type="EMBL" id="FNEK01000035">
    <property type="protein sequence ID" value="SDK25267.1"/>
    <property type="molecule type" value="Genomic_DNA"/>
</dbReference>
<feature type="transmembrane region" description="Helical" evidence="1">
    <location>
        <begin position="27"/>
        <end position="46"/>
    </location>
</feature>
<dbReference type="STRING" id="571298.SAMN04488026_103516"/>
<dbReference type="PANTHER" id="PTHR10361:SF28">
    <property type="entry name" value="P3 PROTEIN-RELATED"/>
    <property type="match status" value="1"/>
</dbReference>
<keyword evidence="1" id="KW-0472">Membrane</keyword>
<dbReference type="RefSeq" id="WP_093158358.1">
    <property type="nucleotide sequence ID" value="NZ_FNEK01000035.1"/>
</dbReference>
<dbReference type="AlphaFoldDB" id="A0A1G9AD05"/>
<gene>
    <name evidence="2" type="ORF">SAMN04488026_103516</name>
</gene>
<evidence type="ECO:0000313" key="3">
    <source>
        <dbReference type="Proteomes" id="UP000199382"/>
    </source>
</evidence>
<dbReference type="OrthoDB" id="9806785at2"/>
<name>A0A1G9AD05_9RHOB</name>
<dbReference type="Proteomes" id="UP000199382">
    <property type="component" value="Unassembled WGS sequence"/>
</dbReference>
<dbReference type="InterPro" id="IPR004710">
    <property type="entry name" value="Bilac:Na_transpt"/>
</dbReference>
<organism evidence="2 3">
    <name type="scientific">Aliiruegeria lutimaris</name>
    <dbReference type="NCBI Taxonomy" id="571298"/>
    <lineage>
        <taxon>Bacteria</taxon>
        <taxon>Pseudomonadati</taxon>
        <taxon>Pseudomonadota</taxon>
        <taxon>Alphaproteobacteria</taxon>
        <taxon>Rhodobacterales</taxon>
        <taxon>Roseobacteraceae</taxon>
        <taxon>Aliiruegeria</taxon>
    </lineage>
</organism>
<keyword evidence="1" id="KW-1133">Transmembrane helix</keyword>
<feature type="transmembrane region" description="Helical" evidence="1">
    <location>
        <begin position="58"/>
        <end position="79"/>
    </location>
</feature>
<dbReference type="Gene3D" id="1.20.1530.20">
    <property type="match status" value="1"/>
</dbReference>
<dbReference type="PANTHER" id="PTHR10361">
    <property type="entry name" value="SODIUM-BILE ACID COTRANSPORTER"/>
    <property type="match status" value="1"/>
</dbReference>
<dbReference type="InterPro" id="IPR038770">
    <property type="entry name" value="Na+/solute_symporter_sf"/>
</dbReference>
<feature type="transmembrane region" description="Helical" evidence="1">
    <location>
        <begin position="85"/>
        <end position="108"/>
    </location>
</feature>
<accession>A0A1G9AD05</accession>